<sequence>MLVYSYGDGYPAARFVLNETNLLHYWELWCERVQAYYDQY</sequence>
<dbReference type="Proteomes" id="UP000279833">
    <property type="component" value="Unassembled WGS sequence"/>
</dbReference>
<evidence type="ECO:0000313" key="3">
    <source>
        <dbReference type="WBParaSite" id="SCUD_0000073401-mRNA-1"/>
    </source>
</evidence>
<dbReference type="WBParaSite" id="SCUD_0000073401-mRNA-1">
    <property type="protein sequence ID" value="SCUD_0000073401-mRNA-1"/>
    <property type="gene ID" value="SCUD_0000073401"/>
</dbReference>
<proteinExistence type="predicted"/>
<dbReference type="EMBL" id="UZAK01000528">
    <property type="protein sequence ID" value="VDO63466.1"/>
    <property type="molecule type" value="Genomic_DNA"/>
</dbReference>
<keyword evidence="2" id="KW-1185">Reference proteome</keyword>
<name>A0A183JDH2_9TREM</name>
<gene>
    <name evidence="1" type="ORF">SCUD_LOCUS735</name>
</gene>
<reference evidence="1 2" key="2">
    <citation type="submission" date="2018-11" db="EMBL/GenBank/DDBJ databases">
        <authorList>
            <consortium name="Pathogen Informatics"/>
        </authorList>
    </citation>
    <scope>NUCLEOTIDE SEQUENCE [LARGE SCALE GENOMIC DNA]</scope>
    <source>
        <strain evidence="1">Dakar</strain>
        <strain evidence="2">Dakar, Senegal</strain>
    </source>
</reference>
<evidence type="ECO:0000313" key="1">
    <source>
        <dbReference type="EMBL" id="VDO63466.1"/>
    </source>
</evidence>
<organism evidence="3">
    <name type="scientific">Schistosoma curassoni</name>
    <dbReference type="NCBI Taxonomy" id="6186"/>
    <lineage>
        <taxon>Eukaryota</taxon>
        <taxon>Metazoa</taxon>
        <taxon>Spiralia</taxon>
        <taxon>Lophotrochozoa</taxon>
        <taxon>Platyhelminthes</taxon>
        <taxon>Trematoda</taxon>
        <taxon>Digenea</taxon>
        <taxon>Strigeidida</taxon>
        <taxon>Schistosomatoidea</taxon>
        <taxon>Schistosomatidae</taxon>
        <taxon>Schistosoma</taxon>
    </lineage>
</organism>
<evidence type="ECO:0000313" key="2">
    <source>
        <dbReference type="Proteomes" id="UP000279833"/>
    </source>
</evidence>
<accession>A0A183JDH2</accession>
<reference evidence="3" key="1">
    <citation type="submission" date="2016-06" db="UniProtKB">
        <authorList>
            <consortium name="WormBaseParasite"/>
        </authorList>
    </citation>
    <scope>IDENTIFICATION</scope>
</reference>
<dbReference type="AlphaFoldDB" id="A0A183JDH2"/>
<protein>
    <submittedName>
        <fullName evidence="3">AraC family transcriptional regulator</fullName>
    </submittedName>
</protein>